<evidence type="ECO:0000259" key="2">
    <source>
        <dbReference type="Pfam" id="PF01979"/>
    </source>
</evidence>
<reference evidence="3 5" key="3">
    <citation type="journal article" date="2021" name="BMC Genomics">
        <title>Genome-resolved metagenome and metatranscriptome analyses of thermophilic composting reveal key bacterial players and their metabolic interactions.</title>
        <authorList>
            <person name="Braga L.P.P."/>
            <person name="Pereira R.V."/>
            <person name="Martins L.F."/>
            <person name="Moura L.M.S."/>
            <person name="Sanchez F.B."/>
            <person name="Patane J.S.L."/>
            <person name="da Silva A.M."/>
            <person name="Setubal J.C."/>
        </authorList>
    </citation>
    <scope>NUCLEOTIDE SEQUENCE [LARGE SCALE GENOMIC DNA]</scope>
    <source>
        <strain evidence="3">ZC4RG45</strain>
    </source>
</reference>
<dbReference type="NCBIfam" id="NF006681">
    <property type="entry name" value="PRK09229.1-2"/>
    <property type="match status" value="1"/>
</dbReference>
<proteinExistence type="predicted"/>
<dbReference type="EC" id="3.5.3.13" evidence="3"/>
<organism evidence="4">
    <name type="scientific">Thermocrispum agreste</name>
    <dbReference type="NCBI Taxonomy" id="37925"/>
    <lineage>
        <taxon>Bacteria</taxon>
        <taxon>Bacillati</taxon>
        <taxon>Actinomycetota</taxon>
        <taxon>Actinomycetes</taxon>
        <taxon>Pseudonocardiales</taxon>
        <taxon>Pseudonocardiaceae</taxon>
        <taxon>Thermocrispum</taxon>
    </lineage>
</organism>
<dbReference type="Gene3D" id="3.20.20.140">
    <property type="entry name" value="Metal-dependent hydrolases"/>
    <property type="match status" value="1"/>
</dbReference>
<dbReference type="Proteomes" id="UP000249324">
    <property type="component" value="Unassembled WGS sequence"/>
</dbReference>
<accession>A0A2W4K5R0</accession>
<evidence type="ECO:0000313" key="5">
    <source>
        <dbReference type="Proteomes" id="UP000249324"/>
    </source>
</evidence>
<dbReference type="InterPro" id="IPR006680">
    <property type="entry name" value="Amidohydro-rel"/>
</dbReference>
<dbReference type="PANTHER" id="PTHR43794">
    <property type="entry name" value="AMINOHYDROLASE SSNA-RELATED"/>
    <property type="match status" value="1"/>
</dbReference>
<gene>
    <name evidence="4" type="ORF">DIU77_00130</name>
    <name evidence="3" type="ORF">DIU77_005350</name>
</gene>
<keyword evidence="1 3" id="KW-0378">Hydrolase</keyword>
<dbReference type="EMBL" id="QGUI01000003">
    <property type="protein sequence ID" value="PZN01598.1"/>
    <property type="molecule type" value="Genomic_DNA"/>
</dbReference>
<comment type="caution">
    <text evidence="4">The sequence shown here is derived from an EMBL/GenBank/DDBJ whole genome shotgun (WGS) entry which is preliminary data.</text>
</comment>
<dbReference type="Pfam" id="PF01979">
    <property type="entry name" value="Amidohydro_1"/>
    <property type="match status" value="1"/>
</dbReference>
<dbReference type="SUPFAM" id="SSF51556">
    <property type="entry name" value="Metallo-dependent hydrolases"/>
    <property type="match status" value="1"/>
</dbReference>
<feature type="domain" description="Amidohydrolase-related" evidence="2">
    <location>
        <begin position="48"/>
        <end position="406"/>
    </location>
</feature>
<dbReference type="AlphaFoldDB" id="A0A2W4K5R0"/>
<dbReference type="EMBL" id="QGUI02000041">
    <property type="protein sequence ID" value="MFO7191648.1"/>
    <property type="molecule type" value="Genomic_DNA"/>
</dbReference>
<reference evidence="4" key="2">
    <citation type="submission" date="2018-05" db="EMBL/GenBank/DDBJ databases">
        <authorList>
            <person name="Lanie J.A."/>
            <person name="Ng W.-L."/>
            <person name="Kazmierczak K.M."/>
            <person name="Andrzejewski T.M."/>
            <person name="Davidsen T.M."/>
            <person name="Wayne K.J."/>
            <person name="Tettelin H."/>
            <person name="Glass J.I."/>
            <person name="Rusch D."/>
            <person name="Podicherti R."/>
            <person name="Tsui H.-C.T."/>
            <person name="Winkler M.E."/>
        </authorList>
    </citation>
    <scope>NUCLEOTIDE SEQUENCE</scope>
    <source>
        <strain evidence="4">ZC4RG45</strain>
    </source>
</reference>
<evidence type="ECO:0000313" key="4">
    <source>
        <dbReference type="EMBL" id="PZN01598.1"/>
    </source>
</evidence>
<dbReference type="SUPFAM" id="SSF51338">
    <property type="entry name" value="Composite domain of metallo-dependent hydrolases"/>
    <property type="match status" value="1"/>
</dbReference>
<evidence type="ECO:0000256" key="1">
    <source>
        <dbReference type="ARBA" id="ARBA00022801"/>
    </source>
</evidence>
<reference evidence="3" key="1">
    <citation type="submission" date="2018-05" db="EMBL/GenBank/DDBJ databases">
        <authorList>
            <person name="Moura L."/>
            <person name="Setubal J.C."/>
        </authorList>
    </citation>
    <scope>NUCLEOTIDE SEQUENCE</scope>
    <source>
        <strain evidence="3">ZC4RG45</strain>
    </source>
</reference>
<protein>
    <submittedName>
        <fullName evidence="4">Formimidoylglutamate deiminase</fullName>
        <ecNumber evidence="3">3.5.3.13</ecNumber>
    </submittedName>
</protein>
<evidence type="ECO:0000313" key="3">
    <source>
        <dbReference type="EMBL" id="MFO7191648.1"/>
    </source>
</evidence>
<dbReference type="InterPro" id="IPR011059">
    <property type="entry name" value="Metal-dep_hydrolase_composite"/>
</dbReference>
<sequence>MNERLWCEFAWLPDGPVPGVAITVDGSRITSVEPGAPREGTVLTGLTLPGFANAHSHAFHRALRGRTHADGGTFWTWRERMYAVAERLEPETYRRLARAVFAEMVLAGFTSVGEFHYLHHAPGGRPYADPNEMGHALAQAAAEAGIRLTLLDTCYLTPGLEGGELSPAQRRFSDGDAERWAARVDEFRPSGLVRVGAAVHSVRAVPAEQIPVVASWASGRPLHAHLSEQRAENEACRRVHGRSPSELLADLGVLRDDFVAVHATHLTDKDVALLSGSGVCFCPTTERDLGDGIGPARRLADAGATLSLGSDSHAVVDPFAEILALEADERLATESRGHFTPGELVAAAARHEAIGWPEVGKIAAGWQADLVVIDTESVRTAGSEPVGVPLCATGAEVRHVMIAGEWTVHEGRHQRVERPAAELAAAIGELL</sequence>
<dbReference type="InterPro" id="IPR032466">
    <property type="entry name" value="Metal_Hydrolase"/>
</dbReference>
<dbReference type="PANTHER" id="PTHR43794:SF11">
    <property type="entry name" value="AMIDOHYDROLASE-RELATED DOMAIN-CONTAINING PROTEIN"/>
    <property type="match status" value="1"/>
</dbReference>
<dbReference type="STRING" id="1111738.GCA_000427905_02929"/>
<dbReference type="NCBIfam" id="TIGR02022">
    <property type="entry name" value="hutF"/>
    <property type="match status" value="1"/>
</dbReference>
<reference evidence="3" key="4">
    <citation type="submission" date="2023-08" db="EMBL/GenBank/DDBJ databases">
        <authorList>
            <person name="Guima S.E.S."/>
            <person name="Martins L.F."/>
            <person name="Silva A.M."/>
            <person name="Setubal J.C."/>
        </authorList>
    </citation>
    <scope>NUCLEOTIDE SEQUENCE</scope>
    <source>
        <strain evidence="3">ZC4RG45</strain>
    </source>
</reference>
<dbReference type="Gene3D" id="2.30.40.10">
    <property type="entry name" value="Urease, subunit C, domain 1"/>
    <property type="match status" value="1"/>
</dbReference>
<dbReference type="InterPro" id="IPR010252">
    <property type="entry name" value="HutF"/>
</dbReference>
<dbReference type="InterPro" id="IPR050287">
    <property type="entry name" value="MTA/SAH_deaminase"/>
</dbReference>
<name>A0A2W4K5R0_9PSEU</name>
<dbReference type="GO" id="GO:0050416">
    <property type="term" value="F:formimidoylglutamate deiminase activity"/>
    <property type="evidence" value="ECO:0007669"/>
    <property type="project" value="UniProtKB-EC"/>
</dbReference>